<organism evidence="7 8">
    <name type="scientific">Fibrella forsythiae</name>
    <dbReference type="NCBI Taxonomy" id="2817061"/>
    <lineage>
        <taxon>Bacteria</taxon>
        <taxon>Pseudomonadati</taxon>
        <taxon>Bacteroidota</taxon>
        <taxon>Cytophagia</taxon>
        <taxon>Cytophagales</taxon>
        <taxon>Spirosomataceae</taxon>
        <taxon>Fibrella</taxon>
    </lineage>
</organism>
<dbReference type="EC" id="2.7.13.3" evidence="2"/>
<dbReference type="InterPro" id="IPR036890">
    <property type="entry name" value="HATPase_C_sf"/>
</dbReference>
<evidence type="ECO:0000313" key="7">
    <source>
        <dbReference type="EMBL" id="MBO0948342.1"/>
    </source>
</evidence>
<dbReference type="PRINTS" id="PR00344">
    <property type="entry name" value="BCTRLSENSOR"/>
</dbReference>
<gene>
    <name evidence="7" type="ORF">J2I46_07125</name>
</gene>
<evidence type="ECO:0000313" key="8">
    <source>
        <dbReference type="Proteomes" id="UP000664628"/>
    </source>
</evidence>
<dbReference type="InterPro" id="IPR003661">
    <property type="entry name" value="HisK_dim/P_dom"/>
</dbReference>
<sequence length="450" mass="50532">MTAIYTIYKKPFGAVYYVLVALMLGSSLLLFILPNTGANWTEFGPALLGTAECARVTLLGRRQWGGEFISGGMLSALVLFSIFCIYTFDELTPLRVLPLSDFAQQLIYYLAVLFIPLSISLYIARSFVFTQRRMEGQLLEVQRLSKQSFEQEKDRQTLLARQKETLERQVAERTAQLQESLDELRTTQNQLVQKEKMASLGELTAGIAHEIQNPLNFVNNFSEVSVDLVAELLEERQRPADERDAGLEDELLSDLSQNLTKISHHGQRASGIVRNMLQHSRTSTGQREPTDLNALADEYLRLSYHGLRAKDKSFNASFRTELDETLPPVKVVSQDIGRVLLNLFNNAFYAVQQRYQQGEANYQPTVTVQTQVVGRKVEIRVRDNGTGIPDEVRSKIFQPFFTTKPTGSGTGLGLSLSYDIITKGHGGTLDVDSEAGQFTEFRITLPMQVA</sequence>
<keyword evidence="5" id="KW-1133">Transmembrane helix</keyword>
<keyword evidence="3" id="KW-0597">Phosphoprotein</keyword>
<feature type="transmembrane region" description="Helical" evidence="5">
    <location>
        <begin position="108"/>
        <end position="128"/>
    </location>
</feature>
<dbReference type="SUPFAM" id="SSF47384">
    <property type="entry name" value="Homodimeric domain of signal transducing histidine kinase"/>
    <property type="match status" value="1"/>
</dbReference>
<feature type="transmembrane region" description="Helical" evidence="5">
    <location>
        <begin position="68"/>
        <end position="88"/>
    </location>
</feature>
<dbReference type="SMART" id="SM00387">
    <property type="entry name" value="HATPase_c"/>
    <property type="match status" value="1"/>
</dbReference>
<dbReference type="PANTHER" id="PTHR43065">
    <property type="entry name" value="SENSOR HISTIDINE KINASE"/>
    <property type="match status" value="1"/>
</dbReference>
<keyword evidence="8" id="KW-1185">Reference proteome</keyword>
<evidence type="ECO:0000256" key="5">
    <source>
        <dbReference type="SAM" id="Phobius"/>
    </source>
</evidence>
<dbReference type="InterPro" id="IPR004358">
    <property type="entry name" value="Sig_transdc_His_kin-like_C"/>
</dbReference>
<comment type="caution">
    <text evidence="7">The sequence shown here is derived from an EMBL/GenBank/DDBJ whole genome shotgun (WGS) entry which is preliminary data.</text>
</comment>
<dbReference type="Pfam" id="PF00512">
    <property type="entry name" value="HisKA"/>
    <property type="match status" value="1"/>
</dbReference>
<keyword evidence="5" id="KW-0812">Transmembrane</keyword>
<dbReference type="Pfam" id="PF02518">
    <property type="entry name" value="HATPase_c"/>
    <property type="match status" value="1"/>
</dbReference>
<dbReference type="SMART" id="SM00388">
    <property type="entry name" value="HisKA"/>
    <property type="match status" value="1"/>
</dbReference>
<reference evidence="7 8" key="1">
    <citation type="submission" date="2021-03" db="EMBL/GenBank/DDBJ databases">
        <title>Fibrella sp. HMF5405 genome sequencing and assembly.</title>
        <authorList>
            <person name="Kang H."/>
            <person name="Kim H."/>
            <person name="Bae S."/>
            <person name="Joh K."/>
        </authorList>
    </citation>
    <scope>NUCLEOTIDE SEQUENCE [LARGE SCALE GENOMIC DNA]</scope>
    <source>
        <strain evidence="7 8">HMF5405</strain>
    </source>
</reference>
<dbReference type="InterPro" id="IPR036097">
    <property type="entry name" value="HisK_dim/P_sf"/>
</dbReference>
<dbReference type="PROSITE" id="PS50109">
    <property type="entry name" value="HIS_KIN"/>
    <property type="match status" value="1"/>
</dbReference>
<name>A0ABS3JEB8_9BACT</name>
<accession>A0ABS3JEB8</accession>
<feature type="transmembrane region" description="Helical" evidence="5">
    <location>
        <begin position="14"/>
        <end position="33"/>
    </location>
</feature>
<evidence type="ECO:0000256" key="3">
    <source>
        <dbReference type="ARBA" id="ARBA00022553"/>
    </source>
</evidence>
<evidence type="ECO:0000259" key="6">
    <source>
        <dbReference type="PROSITE" id="PS50109"/>
    </source>
</evidence>
<dbReference type="InterPro" id="IPR005467">
    <property type="entry name" value="His_kinase_dom"/>
</dbReference>
<dbReference type="Gene3D" id="1.10.287.130">
    <property type="match status" value="1"/>
</dbReference>
<feature type="domain" description="Histidine kinase" evidence="6">
    <location>
        <begin position="206"/>
        <end position="449"/>
    </location>
</feature>
<feature type="coiled-coil region" evidence="4">
    <location>
        <begin position="149"/>
        <end position="197"/>
    </location>
</feature>
<proteinExistence type="predicted"/>
<dbReference type="Gene3D" id="3.30.565.10">
    <property type="entry name" value="Histidine kinase-like ATPase, C-terminal domain"/>
    <property type="match status" value="1"/>
</dbReference>
<keyword evidence="4" id="KW-0175">Coiled coil</keyword>
<dbReference type="CDD" id="cd00082">
    <property type="entry name" value="HisKA"/>
    <property type="match status" value="1"/>
</dbReference>
<dbReference type="InterPro" id="IPR003594">
    <property type="entry name" value="HATPase_dom"/>
</dbReference>
<comment type="catalytic activity">
    <reaction evidence="1">
        <text>ATP + protein L-histidine = ADP + protein N-phospho-L-histidine.</text>
        <dbReference type="EC" id="2.7.13.3"/>
    </reaction>
</comment>
<evidence type="ECO:0000256" key="1">
    <source>
        <dbReference type="ARBA" id="ARBA00000085"/>
    </source>
</evidence>
<dbReference type="PANTHER" id="PTHR43065:SF42">
    <property type="entry name" value="TWO-COMPONENT SENSOR PPRA"/>
    <property type="match status" value="1"/>
</dbReference>
<dbReference type="SUPFAM" id="SSF55874">
    <property type="entry name" value="ATPase domain of HSP90 chaperone/DNA topoisomerase II/histidine kinase"/>
    <property type="match status" value="1"/>
</dbReference>
<dbReference type="Proteomes" id="UP000664628">
    <property type="component" value="Unassembled WGS sequence"/>
</dbReference>
<evidence type="ECO:0000256" key="4">
    <source>
        <dbReference type="SAM" id="Coils"/>
    </source>
</evidence>
<protein>
    <recommendedName>
        <fullName evidence="2">histidine kinase</fullName>
        <ecNumber evidence="2">2.7.13.3</ecNumber>
    </recommendedName>
</protein>
<dbReference type="EMBL" id="JAFMYW010000002">
    <property type="protein sequence ID" value="MBO0948342.1"/>
    <property type="molecule type" value="Genomic_DNA"/>
</dbReference>
<evidence type="ECO:0000256" key="2">
    <source>
        <dbReference type="ARBA" id="ARBA00012438"/>
    </source>
</evidence>
<keyword evidence="5" id="KW-0472">Membrane</keyword>